<evidence type="ECO:0000256" key="2">
    <source>
        <dbReference type="PROSITE-ProRule" id="PRU00191"/>
    </source>
</evidence>
<evidence type="ECO:0000313" key="6">
    <source>
        <dbReference type="Proteomes" id="UP000007648"/>
    </source>
</evidence>
<keyword evidence="1 2" id="KW-0727">SH2 domain</keyword>
<dbReference type="GO" id="GO:0035556">
    <property type="term" value="P:intracellular signal transduction"/>
    <property type="evidence" value="ECO:0007669"/>
    <property type="project" value="TreeGrafter"/>
</dbReference>
<feature type="region of interest" description="Disordered" evidence="3">
    <location>
        <begin position="150"/>
        <end position="179"/>
    </location>
</feature>
<dbReference type="PANTHER" id="PTHR14098">
    <property type="entry name" value="SH2 DOMAIN CONTAINING PROTEIN"/>
    <property type="match status" value="1"/>
</dbReference>
<evidence type="ECO:0000256" key="1">
    <source>
        <dbReference type="ARBA" id="ARBA00022999"/>
    </source>
</evidence>
<dbReference type="InterPro" id="IPR051751">
    <property type="entry name" value="Immunoreceptor_sig_adapters"/>
</dbReference>
<evidence type="ECO:0000313" key="5">
    <source>
        <dbReference type="Ensembl" id="ENSSHAP00000039962.1"/>
    </source>
</evidence>
<dbReference type="Pfam" id="PF00017">
    <property type="entry name" value="SH2"/>
    <property type="match status" value="1"/>
</dbReference>
<dbReference type="GeneID" id="105750925"/>
<proteinExistence type="predicted"/>
<name>A0A7N4PN69_SARHA</name>
<dbReference type="FunCoup" id="A0A7N4PN69">
    <property type="interactions" value="366"/>
</dbReference>
<gene>
    <name evidence="5" type="primary">CLNK</name>
</gene>
<dbReference type="PANTHER" id="PTHR14098:SF2">
    <property type="entry name" value="CYTOKINE-DEPENDENT HEMATOPOIETIC CELL LINKER"/>
    <property type="match status" value="1"/>
</dbReference>
<dbReference type="Proteomes" id="UP000007648">
    <property type="component" value="Unassembled WGS sequence"/>
</dbReference>
<protein>
    <submittedName>
        <fullName evidence="5">Cytokine dependent hematopoietic cell linker</fullName>
    </submittedName>
</protein>
<feature type="domain" description="SH2" evidence="4">
    <location>
        <begin position="307"/>
        <end position="411"/>
    </location>
</feature>
<dbReference type="InterPro" id="IPR000980">
    <property type="entry name" value="SH2"/>
</dbReference>
<dbReference type="RefSeq" id="XP_031797966.1">
    <property type="nucleotide sequence ID" value="XM_031942106.1"/>
</dbReference>
<keyword evidence="6" id="KW-1185">Reference proteome</keyword>
<reference evidence="5 6" key="1">
    <citation type="journal article" date="2011" name="Proc. Natl. Acad. Sci. U.S.A.">
        <title>Genetic diversity and population structure of the endangered marsupial Sarcophilus harrisii (Tasmanian devil).</title>
        <authorList>
            <person name="Miller W."/>
            <person name="Hayes V.M."/>
            <person name="Ratan A."/>
            <person name="Petersen D.C."/>
            <person name="Wittekindt N.E."/>
            <person name="Miller J."/>
            <person name="Walenz B."/>
            <person name="Knight J."/>
            <person name="Qi J."/>
            <person name="Zhao F."/>
            <person name="Wang Q."/>
            <person name="Bedoya-Reina O.C."/>
            <person name="Katiyar N."/>
            <person name="Tomsho L.P."/>
            <person name="Kasson L.M."/>
            <person name="Hardie R.A."/>
            <person name="Woodbridge P."/>
            <person name="Tindall E.A."/>
            <person name="Bertelsen M.F."/>
            <person name="Dixon D."/>
            <person name="Pyecroft S."/>
            <person name="Helgen K.M."/>
            <person name="Lesk A.M."/>
            <person name="Pringle T.H."/>
            <person name="Patterson N."/>
            <person name="Zhang Y."/>
            <person name="Kreiss A."/>
            <person name="Woods G.M."/>
            <person name="Jones M.E."/>
            <person name="Schuster S.C."/>
        </authorList>
    </citation>
    <scope>NUCLEOTIDE SEQUENCE [LARGE SCALE GENOMIC DNA]</scope>
</reference>
<feature type="compositionally biased region" description="Pro residues" evidence="3">
    <location>
        <begin position="156"/>
        <end position="165"/>
    </location>
</feature>
<dbReference type="AlphaFoldDB" id="A0A7N4PN69"/>
<dbReference type="PRINTS" id="PR00401">
    <property type="entry name" value="SH2DOMAIN"/>
</dbReference>
<dbReference type="SMART" id="SM00252">
    <property type="entry name" value="SH2"/>
    <property type="match status" value="1"/>
</dbReference>
<dbReference type="SUPFAM" id="SSF55550">
    <property type="entry name" value="SH2 domain"/>
    <property type="match status" value="1"/>
</dbReference>
<dbReference type="InParanoid" id="A0A7N4PN69"/>
<reference evidence="5" key="3">
    <citation type="submission" date="2025-09" db="UniProtKB">
        <authorList>
            <consortium name="Ensembl"/>
        </authorList>
    </citation>
    <scope>IDENTIFICATION</scope>
</reference>
<organism evidence="5 6">
    <name type="scientific">Sarcophilus harrisii</name>
    <name type="common">Tasmanian devil</name>
    <name type="synonym">Sarcophilus laniarius</name>
    <dbReference type="NCBI Taxonomy" id="9305"/>
    <lineage>
        <taxon>Eukaryota</taxon>
        <taxon>Metazoa</taxon>
        <taxon>Chordata</taxon>
        <taxon>Craniata</taxon>
        <taxon>Vertebrata</taxon>
        <taxon>Euteleostomi</taxon>
        <taxon>Mammalia</taxon>
        <taxon>Metatheria</taxon>
        <taxon>Dasyuromorphia</taxon>
        <taxon>Dasyuridae</taxon>
        <taxon>Sarcophilus</taxon>
    </lineage>
</organism>
<dbReference type="PROSITE" id="PS50001">
    <property type="entry name" value="SH2"/>
    <property type="match status" value="1"/>
</dbReference>
<reference evidence="5" key="2">
    <citation type="submission" date="2025-08" db="UniProtKB">
        <authorList>
            <consortium name="Ensembl"/>
        </authorList>
    </citation>
    <scope>IDENTIFICATION</scope>
</reference>
<sequence>MNRQGDRRTTKEGSSVLKSWNLGLSPNRSWLQILATGQHRTVSEDCSSYDSNIANWADGVQDPEGEYYEETMDFPKEGLPSMKILPARPIEDSQYADTRCFQEVMSSPFPTQPDASARQQQSWNLWTRSEEGMQILADIRDLNLKGEREARGIQNPLPPPRPPNTLPKKYRPLPPEPENNQVILNQRNDFLKDERIPRQISLKDLNDVHRGEKVPEYPKKPALSCQNQHNPKDLSVPVASALCMAADPSFQGKGQKGSLNPASFQKCPQPAYGSLLEDKPLPSSLQQKKPCHSKPSKKLQAFKKHDWYLGECSRHEVEAALTKENADGTFLVRDGSKKSVAEPYVLVVFHRKKVYNIKIRYLEGSQQFALGTGLRGNDKFDSVEDIIEYHKHFPIVLIDGKDQTGTHREPCYLKQSLSPSRIYSS</sequence>
<feature type="region of interest" description="Disordered" evidence="3">
    <location>
        <begin position="211"/>
        <end position="230"/>
    </location>
</feature>
<dbReference type="Ensembl" id="ENSSHAT00000031657.1">
    <property type="protein sequence ID" value="ENSSHAP00000039962.1"/>
    <property type="gene ID" value="ENSSHAG00000027669.1"/>
</dbReference>
<dbReference type="FunFam" id="3.30.505.10:FF:000016">
    <property type="entry name" value="B-cell linker protein isoform 2"/>
    <property type="match status" value="1"/>
</dbReference>
<evidence type="ECO:0000259" key="4">
    <source>
        <dbReference type="PROSITE" id="PS50001"/>
    </source>
</evidence>
<dbReference type="GO" id="GO:0007169">
    <property type="term" value="P:cell surface receptor protein tyrosine kinase signaling pathway"/>
    <property type="evidence" value="ECO:0007669"/>
    <property type="project" value="TreeGrafter"/>
</dbReference>
<dbReference type="CTD" id="116449"/>
<dbReference type="InterPro" id="IPR036860">
    <property type="entry name" value="SH2_dom_sf"/>
</dbReference>
<dbReference type="Gene3D" id="3.30.505.10">
    <property type="entry name" value="SH2 domain"/>
    <property type="match status" value="1"/>
</dbReference>
<evidence type="ECO:0000256" key="3">
    <source>
        <dbReference type="SAM" id="MobiDB-lite"/>
    </source>
</evidence>
<accession>A0A7N4PN69</accession>
<dbReference type="GO" id="GO:0005737">
    <property type="term" value="C:cytoplasm"/>
    <property type="evidence" value="ECO:0007669"/>
    <property type="project" value="UniProtKB-ARBA"/>
</dbReference>
<dbReference type="GeneTree" id="ENSGT00940000161846"/>